<dbReference type="PANTHER" id="PTHR43537:SF49">
    <property type="entry name" value="TRANSCRIPTIONAL REGULATORY PROTEIN"/>
    <property type="match status" value="1"/>
</dbReference>
<dbReference type="HOGENOM" id="CLU_017584_5_1_4"/>
<dbReference type="RefSeq" id="WP_003815149.1">
    <property type="nucleotide sequence ID" value="NC_019382.1"/>
</dbReference>
<dbReference type="InterPro" id="IPR036388">
    <property type="entry name" value="WH-like_DNA-bd_sf"/>
</dbReference>
<evidence type="ECO:0000313" key="6">
    <source>
        <dbReference type="Proteomes" id="UP000007564"/>
    </source>
</evidence>
<dbReference type="InterPro" id="IPR008920">
    <property type="entry name" value="TF_FadR/GntR_C"/>
</dbReference>
<dbReference type="GeneID" id="93205812"/>
<keyword evidence="2" id="KW-0238">DNA-binding</keyword>
<dbReference type="EMBL" id="HE965806">
    <property type="protein sequence ID" value="CCJ55850.1"/>
    <property type="molecule type" value="Genomic_DNA"/>
</dbReference>
<dbReference type="SUPFAM" id="SSF46785">
    <property type="entry name" value="Winged helix' DNA-binding domain"/>
    <property type="match status" value="1"/>
</dbReference>
<evidence type="ECO:0000256" key="2">
    <source>
        <dbReference type="ARBA" id="ARBA00023125"/>
    </source>
</evidence>
<name>A0A0C6PCI1_BORBO</name>
<reference evidence="5 6" key="1">
    <citation type="journal article" date="2012" name="BMC Genomics">
        <title>Comparative genomics of the classical Bordetella subspecies: the evolution and exchange of virulence-associated diversity amongst closely related pathogens.</title>
        <authorList>
            <person name="Park J."/>
            <person name="Zhang Y."/>
            <person name="Buboltz A.M."/>
            <person name="Zhang X."/>
            <person name="Schuster S.C."/>
            <person name="Ahuja U."/>
            <person name="Liu M."/>
            <person name="Miller J.F."/>
            <person name="Sebaihia M."/>
            <person name="Bentley S.D."/>
            <person name="Parkhill J."/>
            <person name="Harvill E.T."/>
        </authorList>
    </citation>
    <scope>NUCLEOTIDE SEQUENCE [LARGE SCALE GENOMIC DNA]</scope>
    <source>
        <strain evidence="5 6">253</strain>
    </source>
</reference>
<dbReference type="SMART" id="SM00345">
    <property type="entry name" value="HTH_GNTR"/>
    <property type="match status" value="1"/>
</dbReference>
<dbReference type="PANTHER" id="PTHR43537">
    <property type="entry name" value="TRANSCRIPTIONAL REGULATOR, GNTR FAMILY"/>
    <property type="match status" value="1"/>
</dbReference>
<accession>A0A0C6PCI1</accession>
<dbReference type="Pfam" id="PF07729">
    <property type="entry name" value="FCD"/>
    <property type="match status" value="1"/>
</dbReference>
<dbReference type="GO" id="GO:0003677">
    <property type="term" value="F:DNA binding"/>
    <property type="evidence" value="ECO:0007669"/>
    <property type="project" value="UniProtKB-KW"/>
</dbReference>
<dbReference type="SMART" id="SM00895">
    <property type="entry name" value="FCD"/>
    <property type="match status" value="1"/>
</dbReference>
<gene>
    <name evidence="5" type="ORF">BN112_3936</name>
</gene>
<dbReference type="OrthoDB" id="8959245at2"/>
<evidence type="ECO:0000313" key="5">
    <source>
        <dbReference type="EMBL" id="CCJ55850.1"/>
    </source>
</evidence>
<dbReference type="Gene3D" id="1.20.120.530">
    <property type="entry name" value="GntR ligand-binding domain-like"/>
    <property type="match status" value="1"/>
</dbReference>
<keyword evidence="3" id="KW-0804">Transcription</keyword>
<dbReference type="Proteomes" id="UP000007564">
    <property type="component" value="Chromosome"/>
</dbReference>
<dbReference type="SUPFAM" id="SSF48008">
    <property type="entry name" value="GntR ligand-binding domain-like"/>
    <property type="match status" value="1"/>
</dbReference>
<sequence length="261" mass="29938">MRYLCFNVYLVFSYICKLRRPAAKEFILDVKAPATIPYFLKEQIRELIVDGTFRPGQPLREQDLEQRFGTSRSPIREALRLLERGGLVVHLQRKGFRIRRYSQTEIRQVYMLYAELEAYSIMQLSEAADLSPLLDDLRRHEARIAQAQADADVRGYIGALRDFYLASARFTGNVPLADTLSRLYEQVEPLRYNLVRRTLAATPADQYHRGIVPALAQRDLAGAARQAHVLVREMLPRILSAYEQWAGDAGDEPGDDRLRVA</sequence>
<evidence type="ECO:0000259" key="4">
    <source>
        <dbReference type="PROSITE" id="PS50949"/>
    </source>
</evidence>
<dbReference type="InterPro" id="IPR036390">
    <property type="entry name" value="WH_DNA-bd_sf"/>
</dbReference>
<dbReference type="PROSITE" id="PS50949">
    <property type="entry name" value="HTH_GNTR"/>
    <property type="match status" value="1"/>
</dbReference>
<dbReference type="InterPro" id="IPR011711">
    <property type="entry name" value="GntR_C"/>
</dbReference>
<dbReference type="CDD" id="cd07377">
    <property type="entry name" value="WHTH_GntR"/>
    <property type="match status" value="1"/>
</dbReference>
<dbReference type="InterPro" id="IPR000524">
    <property type="entry name" value="Tscrpt_reg_HTH_GntR"/>
</dbReference>
<evidence type="ECO:0000256" key="1">
    <source>
        <dbReference type="ARBA" id="ARBA00023015"/>
    </source>
</evidence>
<proteinExistence type="predicted"/>
<dbReference type="AlphaFoldDB" id="A0A0C6PCI1"/>
<evidence type="ECO:0000256" key="3">
    <source>
        <dbReference type="ARBA" id="ARBA00023163"/>
    </source>
</evidence>
<feature type="domain" description="HTH gntR-type" evidence="4">
    <location>
        <begin position="34"/>
        <end position="101"/>
    </location>
</feature>
<keyword evidence="1" id="KW-0805">Transcription regulation</keyword>
<protein>
    <submittedName>
        <fullName evidence="5">GntR family transcriptional regulator</fullName>
    </submittedName>
</protein>
<dbReference type="GO" id="GO:0003700">
    <property type="term" value="F:DNA-binding transcription factor activity"/>
    <property type="evidence" value="ECO:0007669"/>
    <property type="project" value="InterPro"/>
</dbReference>
<dbReference type="Gene3D" id="1.10.10.10">
    <property type="entry name" value="Winged helix-like DNA-binding domain superfamily/Winged helix DNA-binding domain"/>
    <property type="match status" value="1"/>
</dbReference>
<dbReference type="KEGG" id="bbh:BN112_3936"/>
<dbReference type="Pfam" id="PF00392">
    <property type="entry name" value="GntR"/>
    <property type="match status" value="1"/>
</dbReference>
<organism evidence="5 6">
    <name type="scientific">Bordetella bronchiseptica 253</name>
    <dbReference type="NCBI Taxonomy" id="568707"/>
    <lineage>
        <taxon>Bacteria</taxon>
        <taxon>Pseudomonadati</taxon>
        <taxon>Pseudomonadota</taxon>
        <taxon>Betaproteobacteria</taxon>
        <taxon>Burkholderiales</taxon>
        <taxon>Alcaligenaceae</taxon>
        <taxon>Bordetella</taxon>
    </lineage>
</organism>